<dbReference type="Proteomes" id="UP000000641">
    <property type="component" value="Chromosome"/>
</dbReference>
<evidence type="ECO:0000313" key="6">
    <source>
        <dbReference type="Proteomes" id="UP000000641"/>
    </source>
</evidence>
<dbReference type="HOGENOM" id="CLU_147148_0_0_2"/>
<keyword evidence="3 4" id="KW-0974">Archaeal flagellum</keyword>
<dbReference type="InterPro" id="IPR002774">
    <property type="entry name" value="Flagellin_arc-type"/>
</dbReference>
<dbReference type="EnsemblBacteria" id="ABL78612">
    <property type="protein sequence ID" value="ABL78612"/>
    <property type="gene ID" value="Tpen_1214"/>
</dbReference>
<evidence type="ECO:0000256" key="2">
    <source>
        <dbReference type="ARBA" id="ARBA00010256"/>
    </source>
</evidence>
<dbReference type="GO" id="GO:0005198">
    <property type="term" value="F:structural molecule activity"/>
    <property type="evidence" value="ECO:0007669"/>
    <property type="project" value="InterPro"/>
</dbReference>
<accession>A1RZI2</accession>
<dbReference type="eggNOG" id="arCOG03871">
    <property type="taxonomic scope" value="Archaea"/>
</dbReference>
<dbReference type="InterPro" id="IPR013373">
    <property type="entry name" value="Flagellin/pilin_N_arc"/>
</dbReference>
<comment type="subcellular location">
    <subcellularLocation>
        <location evidence="1 4">Archaeal flagellum</location>
    </subcellularLocation>
</comment>
<proteinExistence type="inferred from homology"/>
<evidence type="ECO:0000256" key="4">
    <source>
        <dbReference type="RuleBase" id="RU361282"/>
    </source>
</evidence>
<protein>
    <recommendedName>
        <fullName evidence="4">Flagellin</fullName>
    </recommendedName>
</protein>
<evidence type="ECO:0000256" key="3">
    <source>
        <dbReference type="ARBA" id="ARBA00022440"/>
    </source>
</evidence>
<dbReference type="EMBL" id="CP000505">
    <property type="protein sequence ID" value="ABL78612.1"/>
    <property type="molecule type" value="Genomic_DNA"/>
</dbReference>
<dbReference type="NCBIfam" id="TIGR02537">
    <property type="entry name" value="arch_flag_Nterm"/>
    <property type="match status" value="1"/>
</dbReference>
<dbReference type="GO" id="GO:0097589">
    <property type="term" value="C:archaeal-type flagellum"/>
    <property type="evidence" value="ECO:0007669"/>
    <property type="project" value="UniProtKB-SubCell"/>
</dbReference>
<comment type="similarity">
    <text evidence="2 4">Belongs to the archaeal flagellin family.</text>
</comment>
<organism evidence="5 6">
    <name type="scientific">Thermofilum pendens (strain DSM 2475 / Hrk 5)</name>
    <dbReference type="NCBI Taxonomy" id="368408"/>
    <lineage>
        <taxon>Archaea</taxon>
        <taxon>Thermoproteota</taxon>
        <taxon>Thermoprotei</taxon>
        <taxon>Thermofilales</taxon>
        <taxon>Thermofilaceae</taxon>
        <taxon>Thermofilum</taxon>
    </lineage>
</organism>
<evidence type="ECO:0000256" key="1">
    <source>
        <dbReference type="ARBA" id="ARBA00004618"/>
    </source>
</evidence>
<dbReference type="STRING" id="368408.Tpen_1214"/>
<reference evidence="6" key="1">
    <citation type="journal article" date="2008" name="J. Bacteriol.">
        <title>Genome sequence of Thermofilum pendens reveals an exceptional loss of biosynthetic pathways without genome reduction.</title>
        <authorList>
            <person name="Anderson I."/>
            <person name="Rodriguez J."/>
            <person name="Susanti D."/>
            <person name="Porat I."/>
            <person name="Reich C."/>
            <person name="Ulrich L.E."/>
            <person name="Elkins J.G."/>
            <person name="Mavromatis K."/>
            <person name="Lykidis A."/>
            <person name="Kim E."/>
            <person name="Thompson L.S."/>
            <person name="Nolan M."/>
            <person name="Land M."/>
            <person name="Copeland A."/>
            <person name="Lapidus A."/>
            <person name="Lucas S."/>
            <person name="Detter C."/>
            <person name="Zhulin I.B."/>
            <person name="Olsen G.J."/>
            <person name="Whitman W."/>
            <person name="Mukhopadhyay B."/>
            <person name="Bristow J."/>
            <person name="Kyrpides N."/>
        </authorList>
    </citation>
    <scope>NUCLEOTIDE SEQUENCE [LARGE SCALE GENOMIC DNA]</scope>
    <source>
        <strain evidence="6">DSM 2475 / Hrk 5</strain>
    </source>
</reference>
<evidence type="ECO:0000313" key="5">
    <source>
        <dbReference type="EMBL" id="ABL78612.1"/>
    </source>
</evidence>
<dbReference type="GO" id="GO:0097588">
    <property type="term" value="P:archaeal or bacterial-type flagellum-dependent cell motility"/>
    <property type="evidence" value="ECO:0007669"/>
    <property type="project" value="InterPro"/>
</dbReference>
<comment type="function">
    <text evidence="4">Flagellin is the subunit protein which polymerizes to form the filaments of archaeal flagella.</text>
</comment>
<dbReference type="RefSeq" id="WP_011752877.1">
    <property type="nucleotide sequence ID" value="NC_008698.1"/>
</dbReference>
<gene>
    <name evidence="5" type="ordered locus">Tpen_1214</name>
</gene>
<name>A1RZI2_THEPD</name>
<dbReference type="KEGG" id="tpe:Tpen_1214"/>
<dbReference type="AlphaFoldDB" id="A1RZI2"/>
<keyword evidence="6" id="KW-1185">Reference proteome</keyword>
<dbReference type="Pfam" id="PF01917">
    <property type="entry name" value="Flagellin_arch-type"/>
    <property type="match status" value="1"/>
</dbReference>
<dbReference type="GeneID" id="4601626"/>
<sequence>MKKRGVSPVIATLLLIVIAVAAAVLAYIWITGYQGTLTQQASTTQLQERIAIEAVSYNGTTLTAYVRNVGDVKVNITTIYVFNGSGTIINSNNNNYQLATPVVISPGQVSTVTTSVTLTAGNTYTVEVVTKYGTKASYVFTYRG</sequence>